<feature type="region of interest" description="Disordered" evidence="1">
    <location>
        <begin position="74"/>
        <end position="101"/>
    </location>
</feature>
<name>A0A101M1T9_PICGL</name>
<geneLocation type="mitochondrion" evidence="2"/>
<sequence length="101" mass="11383">MAAYCKSIDFPALSSIYYSRSALRKGRGSDRLCGGGHLPFYFHLYYYYLYRSQLQPDQLLVGMDYKTHPMSRTRSGCLSAQQLGRGKDDGPIAGRGQDPAY</sequence>
<evidence type="ECO:0000256" key="1">
    <source>
        <dbReference type="SAM" id="MobiDB-lite"/>
    </source>
</evidence>
<gene>
    <name evidence="2" type="ORF">ABT39_MTgene3901</name>
</gene>
<reference evidence="2" key="1">
    <citation type="journal article" date="2015" name="Genome Biol. Evol.">
        <title>Organellar Genomes of White Spruce (Picea glauca): Assembly and Annotation.</title>
        <authorList>
            <person name="Jackman S.D."/>
            <person name="Warren R.L."/>
            <person name="Gibb E.A."/>
            <person name="Vandervalk B.P."/>
            <person name="Mohamadi H."/>
            <person name="Chu J."/>
            <person name="Raymond A."/>
            <person name="Pleasance S."/>
            <person name="Coope R."/>
            <person name="Wildung M.R."/>
            <person name="Ritland C.E."/>
            <person name="Bousquet J."/>
            <person name="Jones S.J."/>
            <person name="Bohlmann J."/>
            <person name="Birol I."/>
        </authorList>
    </citation>
    <scope>NUCLEOTIDE SEQUENCE [LARGE SCALE GENOMIC DNA]</scope>
    <source>
        <tissue evidence="2">Flushing bud</tissue>
    </source>
</reference>
<organism evidence="2">
    <name type="scientific">Picea glauca</name>
    <name type="common">White spruce</name>
    <name type="synonym">Pinus glauca</name>
    <dbReference type="NCBI Taxonomy" id="3330"/>
    <lineage>
        <taxon>Eukaryota</taxon>
        <taxon>Viridiplantae</taxon>
        <taxon>Streptophyta</taxon>
        <taxon>Embryophyta</taxon>
        <taxon>Tracheophyta</taxon>
        <taxon>Spermatophyta</taxon>
        <taxon>Pinopsida</taxon>
        <taxon>Pinidae</taxon>
        <taxon>Conifers I</taxon>
        <taxon>Pinales</taxon>
        <taxon>Pinaceae</taxon>
        <taxon>Picea</taxon>
    </lineage>
</organism>
<comment type="caution">
    <text evidence="2">The sequence shown here is derived from an EMBL/GenBank/DDBJ whole genome shotgun (WGS) entry which is preliminary data.</text>
</comment>
<protein>
    <submittedName>
        <fullName evidence="2">Uncharacterized protein</fullName>
    </submittedName>
</protein>
<keyword evidence="2" id="KW-0496">Mitochondrion</keyword>
<proteinExistence type="predicted"/>
<accession>A0A101M1T9</accession>
<dbReference type="AlphaFoldDB" id="A0A101M1T9"/>
<evidence type="ECO:0000313" key="2">
    <source>
        <dbReference type="EMBL" id="KUM49352.1"/>
    </source>
</evidence>
<dbReference type="EMBL" id="LKAM01000003">
    <property type="protein sequence ID" value="KUM49352.1"/>
    <property type="molecule type" value="Genomic_DNA"/>
</dbReference>